<reference evidence="3" key="1">
    <citation type="journal article" date="2021" name="Proc. Natl. Acad. Sci. U.S.A.">
        <title>A Catalog of Tens of Thousands of Viruses from Human Metagenomes Reveals Hidden Associations with Chronic Diseases.</title>
        <authorList>
            <person name="Tisza M.J."/>
            <person name="Buck C.B."/>
        </authorList>
    </citation>
    <scope>NUCLEOTIDE SEQUENCE</scope>
    <source>
        <strain evidence="3">CtD4R19</strain>
    </source>
</reference>
<organism evidence="3">
    <name type="scientific">Siphoviridae sp. ctD4R19</name>
    <dbReference type="NCBI Taxonomy" id="2823568"/>
    <lineage>
        <taxon>Viruses</taxon>
        <taxon>Duplodnaviria</taxon>
        <taxon>Heunggongvirae</taxon>
        <taxon>Uroviricota</taxon>
        <taxon>Caudoviricetes</taxon>
    </lineage>
</organism>
<name>A0A8S5L5X3_9CAUD</name>
<dbReference type="EMBL" id="BK014638">
    <property type="protein sequence ID" value="DAD65206.1"/>
    <property type="molecule type" value="Genomic_DNA"/>
</dbReference>
<comment type="similarity">
    <text evidence="1">Belongs to the ninG family.</text>
</comment>
<proteinExistence type="inferred from homology"/>
<evidence type="ECO:0000256" key="1">
    <source>
        <dbReference type="ARBA" id="ARBA00008471"/>
    </source>
</evidence>
<sequence length="145" mass="17223">MIEAKIIQKYKNKKLGKLIEEAQALVNAYVRQRDAINERGDFICISCKKLKSKSQCNAGHYFSRGNYGSVRFDLDNIHAQCVQCNLYEHGNLIPYRENLIKKIGAERFEQLERLAYLRGFKFDRITIIEIIERFKRLKNENKYWQ</sequence>
<dbReference type="InterPro" id="IPR008713">
    <property type="entry name" value="Phage_lambda_NinG"/>
</dbReference>
<protein>
    <recommendedName>
        <fullName evidence="2">Protein ninG</fullName>
    </recommendedName>
</protein>
<evidence type="ECO:0000313" key="3">
    <source>
        <dbReference type="EMBL" id="DAD65206.1"/>
    </source>
</evidence>
<dbReference type="Pfam" id="PF05766">
    <property type="entry name" value="NinG"/>
    <property type="match status" value="1"/>
</dbReference>
<accession>A0A8S5L5X3</accession>
<evidence type="ECO:0000256" key="2">
    <source>
        <dbReference type="ARBA" id="ARBA00021638"/>
    </source>
</evidence>